<comment type="caution">
    <text evidence="1">The sequence shown here is derived from an EMBL/GenBank/DDBJ whole genome shotgun (WGS) entry which is preliminary data.</text>
</comment>
<dbReference type="AlphaFoldDB" id="A0A1B8SA88"/>
<name>A0A1B8SA88_9MYCO</name>
<proteinExistence type="predicted"/>
<evidence type="ECO:0008006" key="3">
    <source>
        <dbReference type="Google" id="ProtNLM"/>
    </source>
</evidence>
<dbReference type="OrthoDB" id="3541350at2"/>
<accession>A0A1B8SA88</accession>
<dbReference type="Proteomes" id="UP000092668">
    <property type="component" value="Unassembled WGS sequence"/>
</dbReference>
<sequence length="75" mass="7833">MYIPTPAEAAEQIRSKTAVNLTVAAVALDVSHSTASRRVADGTFPVPFIRMGARVIVPTVALRELLGIAADTDAA</sequence>
<evidence type="ECO:0000313" key="2">
    <source>
        <dbReference type="Proteomes" id="UP000092668"/>
    </source>
</evidence>
<organism evidence="1 2">
    <name type="scientific">Mycolicibacter kumamotonensis</name>
    <dbReference type="NCBI Taxonomy" id="354243"/>
    <lineage>
        <taxon>Bacteria</taxon>
        <taxon>Bacillati</taxon>
        <taxon>Actinomycetota</taxon>
        <taxon>Actinomycetes</taxon>
        <taxon>Mycobacteriales</taxon>
        <taxon>Mycobacteriaceae</taxon>
        <taxon>Mycolicibacter</taxon>
    </lineage>
</organism>
<dbReference type="RefSeq" id="WP_065289519.1">
    <property type="nucleotide sequence ID" value="NZ_LFOE01000058.1"/>
</dbReference>
<evidence type="ECO:0000313" key="1">
    <source>
        <dbReference type="EMBL" id="OBY29661.1"/>
    </source>
</evidence>
<dbReference type="EMBL" id="LFOE01000058">
    <property type="protein sequence ID" value="OBY29661.1"/>
    <property type="molecule type" value="Genomic_DNA"/>
</dbReference>
<keyword evidence="2" id="KW-1185">Reference proteome</keyword>
<reference evidence="1 2" key="1">
    <citation type="submission" date="2015-06" db="EMBL/GenBank/DDBJ databases">
        <title>Genome sequence of Mycobacterium kumamotonense strain Roo.</title>
        <authorList>
            <person name="Greninger A.L."/>
            <person name="Cunningham G."/>
            <person name="Miller S."/>
        </authorList>
    </citation>
    <scope>NUCLEOTIDE SEQUENCE [LARGE SCALE GENOMIC DNA]</scope>
    <source>
        <strain evidence="1 2">Roo</strain>
    </source>
</reference>
<protein>
    <recommendedName>
        <fullName evidence="3">Helix-turn-helix domain-containing protein</fullName>
    </recommendedName>
</protein>
<gene>
    <name evidence="1" type="ORF">ACT18_21800</name>
</gene>